<name>A0ABV6BT45_9FLAO</name>
<dbReference type="EMBL" id="JBHLYW010000007">
    <property type="protein sequence ID" value="MFC0077217.1"/>
    <property type="molecule type" value="Genomic_DNA"/>
</dbReference>
<sequence length="91" mass="10516">MKKEANQYDIDFIKNAHKGSSSHKTEILDGDLCGCFHCKNVFSAREIKEWIKEREGETAVCPLCGIDSVLSSKFPINHKIFLEEMNQYWFS</sequence>
<comment type="caution">
    <text evidence="1">The sequence shown here is derived from an EMBL/GenBank/DDBJ whole genome shotgun (WGS) entry which is preliminary data.</text>
</comment>
<keyword evidence="2" id="KW-1185">Reference proteome</keyword>
<evidence type="ECO:0000313" key="2">
    <source>
        <dbReference type="Proteomes" id="UP001589734"/>
    </source>
</evidence>
<evidence type="ECO:0000313" key="1">
    <source>
        <dbReference type="EMBL" id="MFC0077217.1"/>
    </source>
</evidence>
<dbReference type="RefSeq" id="WP_379686307.1">
    <property type="nucleotide sequence ID" value="NZ_JBHLYW010000007.1"/>
</dbReference>
<proteinExistence type="predicted"/>
<gene>
    <name evidence="1" type="ORF">ACFFLS_09195</name>
</gene>
<protein>
    <submittedName>
        <fullName evidence="1">Cytoplasmic protein</fullName>
    </submittedName>
</protein>
<organism evidence="1 2">
    <name type="scientific">Flavobacterium procerum</name>
    <dbReference type="NCBI Taxonomy" id="1455569"/>
    <lineage>
        <taxon>Bacteria</taxon>
        <taxon>Pseudomonadati</taxon>
        <taxon>Bacteroidota</taxon>
        <taxon>Flavobacteriia</taxon>
        <taxon>Flavobacteriales</taxon>
        <taxon>Flavobacteriaceae</taxon>
        <taxon>Flavobacterium</taxon>
    </lineage>
</organism>
<accession>A0ABV6BT45</accession>
<reference evidence="1 2" key="1">
    <citation type="submission" date="2024-09" db="EMBL/GenBank/DDBJ databases">
        <authorList>
            <person name="Sun Q."/>
            <person name="Mori K."/>
        </authorList>
    </citation>
    <scope>NUCLEOTIDE SEQUENCE [LARGE SCALE GENOMIC DNA]</scope>
    <source>
        <strain evidence="1 2">CGMCC 1.12926</strain>
    </source>
</reference>
<dbReference type="Proteomes" id="UP001589734">
    <property type="component" value="Unassembled WGS sequence"/>
</dbReference>